<dbReference type="EMBL" id="BARU01021942">
    <property type="protein sequence ID" value="GAH51109.1"/>
    <property type="molecule type" value="Genomic_DNA"/>
</dbReference>
<feature type="non-terminal residue" evidence="1">
    <location>
        <position position="1"/>
    </location>
</feature>
<comment type="caution">
    <text evidence="1">The sequence shown here is derived from an EMBL/GenBank/DDBJ whole genome shotgun (WGS) entry which is preliminary data.</text>
</comment>
<sequence>RDMKIPNIKPKIRIIDNSTQTTYLLAKFIFIMTRDYWLIP</sequence>
<accession>X1HB83</accession>
<proteinExistence type="predicted"/>
<reference evidence="1" key="1">
    <citation type="journal article" date="2014" name="Front. Microbiol.">
        <title>High frequency of phylogenetically diverse reductive dehalogenase-homologous genes in deep subseafloor sedimentary metagenomes.</title>
        <authorList>
            <person name="Kawai M."/>
            <person name="Futagami T."/>
            <person name="Toyoda A."/>
            <person name="Takaki Y."/>
            <person name="Nishi S."/>
            <person name="Hori S."/>
            <person name="Arai W."/>
            <person name="Tsubouchi T."/>
            <person name="Morono Y."/>
            <person name="Uchiyama I."/>
            <person name="Ito T."/>
            <person name="Fujiyama A."/>
            <person name="Inagaki F."/>
            <person name="Takami H."/>
        </authorList>
    </citation>
    <scope>NUCLEOTIDE SEQUENCE</scope>
    <source>
        <strain evidence="1">Expedition CK06-06</strain>
    </source>
</reference>
<protein>
    <submittedName>
        <fullName evidence="1">Uncharacterized protein</fullName>
    </submittedName>
</protein>
<name>X1HB83_9ZZZZ</name>
<organism evidence="1">
    <name type="scientific">marine sediment metagenome</name>
    <dbReference type="NCBI Taxonomy" id="412755"/>
    <lineage>
        <taxon>unclassified sequences</taxon>
        <taxon>metagenomes</taxon>
        <taxon>ecological metagenomes</taxon>
    </lineage>
</organism>
<dbReference type="AlphaFoldDB" id="X1HB83"/>
<evidence type="ECO:0000313" key="1">
    <source>
        <dbReference type="EMBL" id="GAH51109.1"/>
    </source>
</evidence>
<gene>
    <name evidence="1" type="ORF">S03H2_35832</name>
</gene>